<name>A0ABY3AN08_PAEPP</name>
<proteinExistence type="predicted"/>
<accession>A0ABY3AN08</accession>
<gene>
    <name evidence="1" type="ORF">C7Y44_16255</name>
</gene>
<dbReference type="Proteomes" id="UP000316208">
    <property type="component" value="Unassembled WGS sequence"/>
</dbReference>
<dbReference type="EMBL" id="SADY01000005">
    <property type="protein sequence ID" value="TQR44129.1"/>
    <property type="molecule type" value="Genomic_DNA"/>
</dbReference>
<protein>
    <submittedName>
        <fullName evidence="1">Uncharacterized protein</fullName>
    </submittedName>
</protein>
<comment type="caution">
    <text evidence="1">The sequence shown here is derived from an EMBL/GenBank/DDBJ whole genome shotgun (WGS) entry which is preliminary data.</text>
</comment>
<keyword evidence="2" id="KW-1185">Reference proteome</keyword>
<evidence type="ECO:0000313" key="1">
    <source>
        <dbReference type="EMBL" id="TQR44129.1"/>
    </source>
</evidence>
<evidence type="ECO:0000313" key="2">
    <source>
        <dbReference type="Proteomes" id="UP000316208"/>
    </source>
</evidence>
<reference evidence="1 2" key="1">
    <citation type="submission" date="2018-03" db="EMBL/GenBank/DDBJ databases">
        <title>Aerobic endospore-forming bacteria genome sequencing and assembly.</title>
        <authorList>
            <person name="Cavalcante D.A."/>
            <person name="Driks A."/>
            <person name="Putonti C."/>
            <person name="De-Souza M.T."/>
        </authorList>
    </citation>
    <scope>NUCLEOTIDE SEQUENCE [LARGE SCALE GENOMIC DNA]</scope>
    <source>
        <strain evidence="1 2">SDF0028</strain>
    </source>
</reference>
<sequence length="107" mass="12333">MFSTILFVLYRNISEGIRLKLEDLQGDYDVIVGVGTNCKVSHQLKKNGIRSFADPFLIGLFLNQFRIIVNYLEIICMGFLKLIYCSNLKHENNFVVKDNMYTCLSIS</sequence>
<organism evidence="1 2">
    <name type="scientific">Paenibacillus popilliae</name>
    <name type="common">Bacillus popilliae</name>
    <dbReference type="NCBI Taxonomy" id="78057"/>
    <lineage>
        <taxon>Bacteria</taxon>
        <taxon>Bacillati</taxon>
        <taxon>Bacillota</taxon>
        <taxon>Bacilli</taxon>
        <taxon>Bacillales</taxon>
        <taxon>Paenibacillaceae</taxon>
        <taxon>Paenibacillus</taxon>
    </lineage>
</organism>